<comment type="caution">
    <text evidence="1">The sequence shown here is derived from an EMBL/GenBank/DDBJ whole genome shotgun (WGS) entry which is preliminary data.</text>
</comment>
<accession>A0ABD6BZ92</accession>
<gene>
    <name evidence="1" type="ORF">ACFR9T_06260</name>
</gene>
<reference evidence="1 2" key="1">
    <citation type="journal article" date="2019" name="Int. J. Syst. Evol. Microbiol.">
        <title>The Global Catalogue of Microorganisms (GCM) 10K type strain sequencing project: providing services to taxonomists for standard genome sequencing and annotation.</title>
        <authorList>
            <consortium name="The Broad Institute Genomics Platform"/>
            <consortium name="The Broad Institute Genome Sequencing Center for Infectious Disease"/>
            <person name="Wu L."/>
            <person name="Ma J."/>
        </authorList>
    </citation>
    <scope>NUCLEOTIDE SEQUENCE [LARGE SCALE GENOMIC DNA]</scope>
    <source>
        <strain evidence="1 2">CGMCC 1.12689</strain>
    </source>
</reference>
<name>A0ABD6BZ92_9EURY</name>
<dbReference type="AlphaFoldDB" id="A0ABD6BZ92"/>
<organism evidence="1 2">
    <name type="scientific">Halorubrum laminariae</name>
    <dbReference type="NCBI Taxonomy" id="1433523"/>
    <lineage>
        <taxon>Archaea</taxon>
        <taxon>Methanobacteriati</taxon>
        <taxon>Methanobacteriota</taxon>
        <taxon>Stenosarchaea group</taxon>
        <taxon>Halobacteria</taxon>
        <taxon>Halobacteriales</taxon>
        <taxon>Haloferacaceae</taxon>
        <taxon>Halorubrum</taxon>
    </lineage>
</organism>
<sequence length="158" mass="17790">MINPIAIVYLDNAEVDTADGREDGVFRIAVWDWQEFDDDGTATMKLHTNNGDVYVDKDDVRDIDEFTSSHTLEHGHVVSLGGEYTMDYDNRQLEIPEGTQLTVSAIRYAPDGPHIEFDCEFPDDSGPLNQERFQEIPTTIYAFAMDNLLEDGGMSQGH</sequence>
<dbReference type="Proteomes" id="UP001597185">
    <property type="component" value="Unassembled WGS sequence"/>
</dbReference>
<evidence type="ECO:0000313" key="2">
    <source>
        <dbReference type="Proteomes" id="UP001597185"/>
    </source>
</evidence>
<evidence type="ECO:0000313" key="1">
    <source>
        <dbReference type="EMBL" id="MFD1570190.1"/>
    </source>
</evidence>
<dbReference type="RefSeq" id="WP_048076018.1">
    <property type="nucleotide sequence ID" value="NZ_JANHDL010000004.1"/>
</dbReference>
<protein>
    <submittedName>
        <fullName evidence="1">Uncharacterized protein</fullName>
    </submittedName>
</protein>
<proteinExistence type="predicted"/>
<keyword evidence="2" id="KW-1185">Reference proteome</keyword>
<dbReference type="EMBL" id="JBHUDB010000002">
    <property type="protein sequence ID" value="MFD1570190.1"/>
    <property type="molecule type" value="Genomic_DNA"/>
</dbReference>